<dbReference type="InterPro" id="IPR002104">
    <property type="entry name" value="Integrase_catalytic"/>
</dbReference>
<accession>A0A168D4S5</accession>
<evidence type="ECO:0000256" key="1">
    <source>
        <dbReference type="ARBA" id="ARBA00008857"/>
    </source>
</evidence>
<dbReference type="AlphaFoldDB" id="A0A168D4S5"/>
<name>A0A168D4S5_9BACL</name>
<evidence type="ECO:0000256" key="2">
    <source>
        <dbReference type="ARBA" id="ARBA00022908"/>
    </source>
</evidence>
<keyword evidence="9" id="KW-1185">Reference proteome</keyword>
<organism evidence="8 9">
    <name type="scientific">Paenibacillus glacialis</name>
    <dbReference type="NCBI Taxonomy" id="494026"/>
    <lineage>
        <taxon>Bacteria</taxon>
        <taxon>Bacillati</taxon>
        <taxon>Bacillota</taxon>
        <taxon>Bacilli</taxon>
        <taxon>Bacillales</taxon>
        <taxon>Paenibacillaceae</taxon>
        <taxon>Paenibacillus</taxon>
    </lineage>
</organism>
<dbReference type="GO" id="GO:0015074">
    <property type="term" value="P:DNA integration"/>
    <property type="evidence" value="ECO:0007669"/>
    <property type="project" value="UniProtKB-KW"/>
</dbReference>
<protein>
    <submittedName>
        <fullName evidence="8">Integrase</fullName>
    </submittedName>
</protein>
<evidence type="ECO:0000256" key="5">
    <source>
        <dbReference type="PROSITE-ProRule" id="PRU01248"/>
    </source>
</evidence>
<dbReference type="InterPro" id="IPR050090">
    <property type="entry name" value="Tyrosine_recombinase_XerCD"/>
</dbReference>
<dbReference type="Pfam" id="PF00589">
    <property type="entry name" value="Phage_integrase"/>
    <property type="match status" value="1"/>
</dbReference>
<dbReference type="GO" id="GO:0003677">
    <property type="term" value="F:DNA binding"/>
    <property type="evidence" value="ECO:0007669"/>
    <property type="project" value="UniProtKB-UniRule"/>
</dbReference>
<proteinExistence type="inferred from homology"/>
<sequence>MASGSIEKRGPNSWRLIVEAGDSGVRDKQTKTIKIDDKALLRTTKKLQEYLDGELHTFKKEVESGEYIKPQKMTLDHFFENEWKPKYAANTDNLSPLSYKTYQTYYASHLKDKLGHKELGVIKTIHLVTFINDLSKPEARKDGKDKPLSPGTIQYIYRILKNILQRATEWQFIKANPIIGVKRPKVVQTESAYYDEDEAKVIIAALYDEPRKWRLLILGAMIGGFRRGELVGLEWKDIDLNNGTMDVVNSISLTEKGKAIEKGPKNKSSKRTVTLPDWYMEELKIHRKEWMKEMWEAKELNIWKGEEREYVFHGGFGKPYYHSYPYRWWSRFTERRGLKKIRFHDLRHSCATLLIEAGASMKAIQKQLGHAREQTTSDIYAHVTKKLSRDTAEKFNKFSPQNLQLNTTNKSSIK</sequence>
<dbReference type="CDD" id="cd01189">
    <property type="entry name" value="INT_ICEBs1_C_like"/>
    <property type="match status" value="1"/>
</dbReference>
<dbReference type="PANTHER" id="PTHR30349:SF64">
    <property type="entry name" value="PROPHAGE INTEGRASE INTD-RELATED"/>
    <property type="match status" value="1"/>
</dbReference>
<reference evidence="8 9" key="1">
    <citation type="submission" date="2016-03" db="EMBL/GenBank/DDBJ databases">
        <title>Draft genome sequence of Paenibacillus glacialis DSM 22343.</title>
        <authorList>
            <person name="Shin S.-K."/>
            <person name="Yi H."/>
        </authorList>
    </citation>
    <scope>NUCLEOTIDE SEQUENCE [LARGE SCALE GENOMIC DNA]</scope>
    <source>
        <strain evidence="8 9">DSM 22343</strain>
    </source>
</reference>
<dbReference type="InterPro" id="IPR010998">
    <property type="entry name" value="Integrase_recombinase_N"/>
</dbReference>
<evidence type="ECO:0000256" key="3">
    <source>
        <dbReference type="ARBA" id="ARBA00023125"/>
    </source>
</evidence>
<dbReference type="Gene3D" id="1.10.443.10">
    <property type="entry name" value="Intergrase catalytic core"/>
    <property type="match status" value="1"/>
</dbReference>
<evidence type="ECO:0000313" key="9">
    <source>
        <dbReference type="Proteomes" id="UP000076967"/>
    </source>
</evidence>
<dbReference type="GO" id="GO:0006310">
    <property type="term" value="P:DNA recombination"/>
    <property type="evidence" value="ECO:0007669"/>
    <property type="project" value="UniProtKB-KW"/>
</dbReference>
<gene>
    <name evidence="8" type="ORF">PGLA_23395</name>
</gene>
<dbReference type="InterPro" id="IPR011010">
    <property type="entry name" value="DNA_brk_join_enz"/>
</dbReference>
<keyword evidence="3 5" id="KW-0238">DNA-binding</keyword>
<dbReference type="InterPro" id="IPR013762">
    <property type="entry name" value="Integrase-like_cat_sf"/>
</dbReference>
<keyword evidence="4" id="KW-0233">DNA recombination</keyword>
<dbReference type="SUPFAM" id="SSF56349">
    <property type="entry name" value="DNA breaking-rejoining enzymes"/>
    <property type="match status" value="1"/>
</dbReference>
<comment type="similarity">
    <text evidence="1">Belongs to the 'phage' integrase family.</text>
</comment>
<dbReference type="EMBL" id="LVJH01000070">
    <property type="protein sequence ID" value="OAB33868.1"/>
    <property type="molecule type" value="Genomic_DNA"/>
</dbReference>
<evidence type="ECO:0000313" key="8">
    <source>
        <dbReference type="EMBL" id="OAB33868.1"/>
    </source>
</evidence>
<dbReference type="PANTHER" id="PTHR30349">
    <property type="entry name" value="PHAGE INTEGRASE-RELATED"/>
    <property type="match status" value="1"/>
</dbReference>
<dbReference type="Gene3D" id="1.10.150.130">
    <property type="match status" value="1"/>
</dbReference>
<evidence type="ECO:0000256" key="4">
    <source>
        <dbReference type="ARBA" id="ARBA00023172"/>
    </source>
</evidence>
<dbReference type="Pfam" id="PF14659">
    <property type="entry name" value="Phage_int_SAM_3"/>
    <property type="match status" value="1"/>
</dbReference>
<dbReference type="InterPro" id="IPR004107">
    <property type="entry name" value="Integrase_SAM-like_N"/>
</dbReference>
<keyword evidence="2" id="KW-0229">DNA integration</keyword>
<dbReference type="Proteomes" id="UP000076967">
    <property type="component" value="Unassembled WGS sequence"/>
</dbReference>
<evidence type="ECO:0000259" key="7">
    <source>
        <dbReference type="PROSITE" id="PS51900"/>
    </source>
</evidence>
<dbReference type="PROSITE" id="PS51900">
    <property type="entry name" value="CB"/>
    <property type="match status" value="1"/>
</dbReference>
<comment type="caution">
    <text evidence="8">The sequence shown here is derived from an EMBL/GenBank/DDBJ whole genome shotgun (WGS) entry which is preliminary data.</text>
</comment>
<dbReference type="OrthoDB" id="9803188at2"/>
<feature type="domain" description="Core-binding (CB)" evidence="7">
    <location>
        <begin position="70"/>
        <end position="168"/>
    </location>
</feature>
<feature type="domain" description="Tyr recombinase" evidence="6">
    <location>
        <begin position="189"/>
        <end position="393"/>
    </location>
</feature>
<dbReference type="RefSeq" id="WP_068537611.1">
    <property type="nucleotide sequence ID" value="NZ_LVJH01000070.1"/>
</dbReference>
<dbReference type="InterPro" id="IPR044068">
    <property type="entry name" value="CB"/>
</dbReference>
<dbReference type="PROSITE" id="PS51898">
    <property type="entry name" value="TYR_RECOMBINASE"/>
    <property type="match status" value="1"/>
</dbReference>
<evidence type="ECO:0000259" key="6">
    <source>
        <dbReference type="PROSITE" id="PS51898"/>
    </source>
</evidence>